<proteinExistence type="predicted"/>
<keyword evidence="3" id="KW-0677">Repeat</keyword>
<dbReference type="InterPro" id="IPR050888">
    <property type="entry name" value="ZnF_C2H2-type_TF"/>
</dbReference>
<dbReference type="InterPro" id="IPR036236">
    <property type="entry name" value="Znf_C2H2_sf"/>
</dbReference>
<feature type="domain" description="C2H2-type" evidence="9">
    <location>
        <begin position="349"/>
        <end position="377"/>
    </location>
</feature>
<keyword evidence="5" id="KW-0862">Zinc</keyword>
<feature type="domain" description="C2H2-type" evidence="9">
    <location>
        <begin position="320"/>
        <end position="348"/>
    </location>
</feature>
<dbReference type="EMBL" id="CAXLJM020000170">
    <property type="protein sequence ID" value="CAL8148492.1"/>
    <property type="molecule type" value="Genomic_DNA"/>
</dbReference>
<feature type="domain" description="C2H2-type" evidence="9">
    <location>
        <begin position="378"/>
        <end position="406"/>
    </location>
</feature>
<feature type="domain" description="C2H2-type" evidence="9">
    <location>
        <begin position="291"/>
        <end position="319"/>
    </location>
</feature>
<feature type="compositionally biased region" description="Acidic residues" evidence="8">
    <location>
        <begin position="193"/>
        <end position="211"/>
    </location>
</feature>
<comment type="subcellular location">
    <subcellularLocation>
        <location evidence="1">Nucleus</location>
    </subcellularLocation>
</comment>
<feature type="region of interest" description="Disordered" evidence="8">
    <location>
        <begin position="148"/>
        <end position="167"/>
    </location>
</feature>
<feature type="region of interest" description="Disordered" evidence="8">
    <location>
        <begin position="185"/>
        <end position="220"/>
    </location>
</feature>
<sequence>MTEMGTPATSRCLLCRSGAVTRKSHFNLKSCATSLCTIFGLPDNHPFKTLYEKSHYCDECMKDVHEADVSLAKLELLKQSLLRFQSRVYNKLGDNYFQIIDSNSINVSCEDFEHGGDKLRGRKFKYDEIVKIVYEKLDKECPRWERFSSEGNGSLDENKSNSVDASVQTDHDTNDLLQWQNQNAQPTSILPDNPDDDVPSAWNNDDDDPGGADDTHDDPLDAHSMISICNSTTTNAQGQGSHPDQILVTTINFDQKVYCTFDPENCNKFFYDDYNLEIHIKSFHLGNPKPYECNECRKSFVDEARLKYHSLRVHTPFGPYICEHCGRGFGSQPLLRDHNRKMHEKDEIFNCYFCSAPFPCKEALLSHEDQHRSNENPFECLFCFEKFPNSSVLKSHFANVHAEGKLRCEICDKILANENGLRLHMITHSGIYKCDVCSFTGSSQSALNTHMSTHSTDKPYTCELCGQAYKYSKNLVAHRRIHTGEKPYMCKICNQTFRERAYLKRHEESHSQHESYECSICTKRFKVKENLRKHLRVHNGYTKTPKLAKSSKQRKPRSAKASTKTEGDDSVEGVKKKSGKKHRDKSLKTKGDKTKKKTKKEKKRDKSEESPAELEQESMETQKVELAYPVVRQEEITQIEIDNAISSIQPHQVVVTTSDGIPQTVAYTNATVYTTNHFEPATTINVPHLGPVTVITTTQSDPRVIRNPQQQQQQQVQYEFGYLG</sequence>
<evidence type="ECO:0000256" key="6">
    <source>
        <dbReference type="ARBA" id="ARBA00023242"/>
    </source>
</evidence>
<feature type="domain" description="C2H2-type" evidence="9">
    <location>
        <begin position="516"/>
        <end position="543"/>
    </location>
</feature>
<evidence type="ECO:0000256" key="3">
    <source>
        <dbReference type="ARBA" id="ARBA00022737"/>
    </source>
</evidence>
<accession>A0ABP1SAW2</accession>
<evidence type="ECO:0000256" key="1">
    <source>
        <dbReference type="ARBA" id="ARBA00004123"/>
    </source>
</evidence>
<feature type="compositionally biased region" description="Basic residues" evidence="8">
    <location>
        <begin position="593"/>
        <end position="603"/>
    </location>
</feature>
<reference evidence="10 11" key="1">
    <citation type="submission" date="2024-08" db="EMBL/GenBank/DDBJ databases">
        <authorList>
            <person name="Cucini C."/>
            <person name="Frati F."/>
        </authorList>
    </citation>
    <scope>NUCLEOTIDE SEQUENCE [LARGE SCALE GENOMIC DNA]</scope>
</reference>
<organism evidence="10 11">
    <name type="scientific">Orchesella dallaii</name>
    <dbReference type="NCBI Taxonomy" id="48710"/>
    <lineage>
        <taxon>Eukaryota</taxon>
        <taxon>Metazoa</taxon>
        <taxon>Ecdysozoa</taxon>
        <taxon>Arthropoda</taxon>
        <taxon>Hexapoda</taxon>
        <taxon>Collembola</taxon>
        <taxon>Entomobryomorpha</taxon>
        <taxon>Entomobryoidea</taxon>
        <taxon>Orchesellidae</taxon>
        <taxon>Orchesellinae</taxon>
        <taxon>Orchesella</taxon>
    </lineage>
</organism>
<keyword evidence="11" id="KW-1185">Reference proteome</keyword>
<dbReference type="SMART" id="SM00355">
    <property type="entry name" value="ZnF_C2H2"/>
    <property type="match status" value="10"/>
</dbReference>
<evidence type="ECO:0000256" key="5">
    <source>
        <dbReference type="ARBA" id="ARBA00022833"/>
    </source>
</evidence>
<feature type="domain" description="C2H2-type" evidence="9">
    <location>
        <begin position="488"/>
        <end position="515"/>
    </location>
</feature>
<evidence type="ECO:0000259" key="9">
    <source>
        <dbReference type="PROSITE" id="PS50157"/>
    </source>
</evidence>
<protein>
    <recommendedName>
        <fullName evidence="9">C2H2-type domain-containing protein</fullName>
    </recommendedName>
</protein>
<feature type="domain" description="C2H2-type" evidence="9">
    <location>
        <begin position="257"/>
        <end position="289"/>
    </location>
</feature>
<comment type="caution">
    <text evidence="10">The sequence shown here is derived from an EMBL/GenBank/DDBJ whole genome shotgun (WGS) entry which is preliminary data.</text>
</comment>
<dbReference type="Proteomes" id="UP001642540">
    <property type="component" value="Unassembled WGS sequence"/>
</dbReference>
<evidence type="ECO:0000256" key="7">
    <source>
        <dbReference type="PROSITE-ProRule" id="PRU00042"/>
    </source>
</evidence>
<feature type="region of interest" description="Disordered" evidence="8">
    <location>
        <begin position="536"/>
        <end position="621"/>
    </location>
</feature>
<feature type="compositionally biased region" description="Basic and acidic residues" evidence="8">
    <location>
        <begin position="563"/>
        <end position="575"/>
    </location>
</feature>
<dbReference type="PROSITE" id="PS50157">
    <property type="entry name" value="ZINC_FINGER_C2H2_2"/>
    <property type="match status" value="10"/>
</dbReference>
<dbReference type="PROSITE" id="PS00028">
    <property type="entry name" value="ZINC_FINGER_C2H2_1"/>
    <property type="match status" value="8"/>
</dbReference>
<feature type="compositionally biased region" description="Basic residues" evidence="8">
    <location>
        <begin position="549"/>
        <end position="558"/>
    </location>
</feature>
<gene>
    <name evidence="10" type="ORF">ODALV1_LOCUS31439</name>
</gene>
<evidence type="ECO:0000256" key="4">
    <source>
        <dbReference type="ARBA" id="ARBA00022771"/>
    </source>
</evidence>
<keyword evidence="2" id="KW-0479">Metal-binding</keyword>
<dbReference type="InterPro" id="IPR013087">
    <property type="entry name" value="Znf_C2H2_type"/>
</dbReference>
<feature type="compositionally biased region" description="Basic residues" evidence="8">
    <location>
        <begin position="576"/>
        <end position="585"/>
    </location>
</feature>
<feature type="domain" description="C2H2-type" evidence="9">
    <location>
        <begin position="432"/>
        <end position="459"/>
    </location>
</feature>
<dbReference type="Pfam" id="PF00096">
    <property type="entry name" value="zf-C2H2"/>
    <property type="match status" value="5"/>
</dbReference>
<dbReference type="Gene3D" id="3.30.160.60">
    <property type="entry name" value="Classic Zinc Finger"/>
    <property type="match status" value="7"/>
</dbReference>
<name>A0ABP1SAW2_9HEXA</name>
<keyword evidence="6" id="KW-0539">Nucleus</keyword>
<feature type="domain" description="C2H2-type" evidence="9">
    <location>
        <begin position="406"/>
        <end position="433"/>
    </location>
</feature>
<evidence type="ECO:0000313" key="11">
    <source>
        <dbReference type="Proteomes" id="UP001642540"/>
    </source>
</evidence>
<dbReference type="SUPFAM" id="SSF57667">
    <property type="entry name" value="beta-beta-alpha zinc fingers"/>
    <property type="match status" value="5"/>
</dbReference>
<evidence type="ECO:0000256" key="2">
    <source>
        <dbReference type="ARBA" id="ARBA00022723"/>
    </source>
</evidence>
<dbReference type="PANTHER" id="PTHR24406">
    <property type="entry name" value="TRANSCRIPTIONAL REPRESSOR CTCFL-RELATED"/>
    <property type="match status" value="1"/>
</dbReference>
<keyword evidence="4 7" id="KW-0863">Zinc-finger</keyword>
<evidence type="ECO:0000256" key="8">
    <source>
        <dbReference type="SAM" id="MobiDB-lite"/>
    </source>
</evidence>
<evidence type="ECO:0000313" key="10">
    <source>
        <dbReference type="EMBL" id="CAL8148492.1"/>
    </source>
</evidence>
<feature type="domain" description="C2H2-type" evidence="9">
    <location>
        <begin position="460"/>
        <end position="487"/>
    </location>
</feature>